<gene>
    <name evidence="1" type="ORF">E5288_WYG014182</name>
</gene>
<evidence type="ECO:0000313" key="1">
    <source>
        <dbReference type="EMBL" id="MXQ84255.1"/>
    </source>
</evidence>
<evidence type="ECO:0000313" key="2">
    <source>
        <dbReference type="Proteomes" id="UP000322234"/>
    </source>
</evidence>
<dbReference type="Proteomes" id="UP000322234">
    <property type="component" value="Unassembled WGS sequence"/>
</dbReference>
<sequence length="197" mass="22105">MVDAVVSLVTDERHAKNLHRYGQMSVPLWILNGNQQSTRLHIQLGEEPRAASVSLLICISNHRAAPSPPPSLCDLPCYRAGNLILNFVNRNPVTHKMLHSSKKENNSLMRDCSGLCGLEGDRVGRRAKAESCIFQPFWVIAIIYDSTKMLKLASEMSNRIMGMEKSETEVSYNQSHRSCFYTASVTYFLIQSAFVAK</sequence>
<dbReference type="EMBL" id="VBQZ03000020">
    <property type="protein sequence ID" value="MXQ84255.1"/>
    <property type="molecule type" value="Genomic_DNA"/>
</dbReference>
<proteinExistence type="predicted"/>
<name>A0A6B0R326_9CETA</name>
<dbReference type="AlphaFoldDB" id="A0A6B0R326"/>
<comment type="caution">
    <text evidence="1">The sequence shown here is derived from an EMBL/GenBank/DDBJ whole genome shotgun (WGS) entry which is preliminary data.</text>
</comment>
<reference evidence="1" key="1">
    <citation type="submission" date="2019-10" db="EMBL/GenBank/DDBJ databases">
        <title>The sequence and de novo assembly of the wild yak genome.</title>
        <authorList>
            <person name="Liu Y."/>
        </authorList>
    </citation>
    <scope>NUCLEOTIDE SEQUENCE [LARGE SCALE GENOMIC DNA]</scope>
    <source>
        <strain evidence="1">WY2019</strain>
    </source>
</reference>
<protein>
    <submittedName>
        <fullName evidence="1">Uncharacterized protein</fullName>
    </submittedName>
</protein>
<keyword evidence="2" id="KW-1185">Reference proteome</keyword>
<organism evidence="1 2">
    <name type="scientific">Bos mutus</name>
    <name type="common">wild yak</name>
    <dbReference type="NCBI Taxonomy" id="72004"/>
    <lineage>
        <taxon>Eukaryota</taxon>
        <taxon>Metazoa</taxon>
        <taxon>Chordata</taxon>
        <taxon>Craniata</taxon>
        <taxon>Vertebrata</taxon>
        <taxon>Euteleostomi</taxon>
        <taxon>Mammalia</taxon>
        <taxon>Eutheria</taxon>
        <taxon>Laurasiatheria</taxon>
        <taxon>Artiodactyla</taxon>
        <taxon>Ruminantia</taxon>
        <taxon>Pecora</taxon>
        <taxon>Bovidae</taxon>
        <taxon>Bovinae</taxon>
        <taxon>Bos</taxon>
    </lineage>
</organism>
<accession>A0A6B0R326</accession>